<sequence>TFALIVAGIGVTSGIAYSPWMAGLTETVERRNPAATATGLAVWGWILRVVVAVSAAFLPVVVASVTPIAEHGNEVRSAQ</sequence>
<keyword evidence="1" id="KW-0472">Membrane</keyword>
<evidence type="ECO:0000313" key="2">
    <source>
        <dbReference type="EMBL" id="MBO0517268.1"/>
    </source>
</evidence>
<evidence type="ECO:0000313" key="3">
    <source>
        <dbReference type="Proteomes" id="UP000664167"/>
    </source>
</evidence>
<feature type="non-terminal residue" evidence="2">
    <location>
        <position position="79"/>
    </location>
</feature>
<dbReference type="Proteomes" id="UP000664167">
    <property type="component" value="Unassembled WGS sequence"/>
</dbReference>
<organism evidence="2 3">
    <name type="scientific">Streptomyces beijiangensis</name>
    <dbReference type="NCBI Taxonomy" id="163361"/>
    <lineage>
        <taxon>Bacteria</taxon>
        <taxon>Bacillati</taxon>
        <taxon>Actinomycetota</taxon>
        <taxon>Actinomycetes</taxon>
        <taxon>Kitasatosporales</taxon>
        <taxon>Streptomycetaceae</taxon>
        <taxon>Streptomyces</taxon>
    </lineage>
</organism>
<comment type="caution">
    <text evidence="2">The sequence shown here is derived from an EMBL/GenBank/DDBJ whole genome shotgun (WGS) entry which is preliminary data.</text>
</comment>
<accession>A0A939FG06</accession>
<keyword evidence="1" id="KW-1133">Transmembrane helix</keyword>
<evidence type="ECO:0000256" key="1">
    <source>
        <dbReference type="SAM" id="Phobius"/>
    </source>
</evidence>
<proteinExistence type="predicted"/>
<feature type="transmembrane region" description="Helical" evidence="1">
    <location>
        <begin position="40"/>
        <end position="69"/>
    </location>
</feature>
<name>A0A939FG06_9ACTN</name>
<dbReference type="EMBL" id="JAFLRJ010000559">
    <property type="protein sequence ID" value="MBO0517268.1"/>
    <property type="molecule type" value="Genomic_DNA"/>
</dbReference>
<keyword evidence="3" id="KW-1185">Reference proteome</keyword>
<dbReference type="AlphaFoldDB" id="A0A939FG06"/>
<reference evidence="2" key="1">
    <citation type="submission" date="2021-03" db="EMBL/GenBank/DDBJ databases">
        <title>Streptomyces poriferae sp. nov., a novel marine sponge-derived Actinobacteria species with anti-MRSA activity.</title>
        <authorList>
            <person name="Sandoval-Powers M."/>
            <person name="Kralova S."/>
            <person name="Nguyen G.-S."/>
            <person name="Fawwal D."/>
            <person name="Degnes K."/>
            <person name="Klinkenberg G."/>
            <person name="Sletta H."/>
            <person name="Wentzel A."/>
            <person name="Liles M.R."/>
        </authorList>
    </citation>
    <scope>NUCLEOTIDE SEQUENCE</scope>
    <source>
        <strain evidence="2">DSM 41794</strain>
    </source>
</reference>
<gene>
    <name evidence="2" type="ORF">J0695_36745</name>
</gene>
<keyword evidence="1" id="KW-0812">Transmembrane</keyword>
<protein>
    <submittedName>
        <fullName evidence="2">MFS transporter</fullName>
    </submittedName>
</protein>
<feature type="non-terminal residue" evidence="2">
    <location>
        <position position="1"/>
    </location>
</feature>